<evidence type="ECO:0000313" key="2">
    <source>
        <dbReference type="Proteomes" id="UP000789860"/>
    </source>
</evidence>
<evidence type="ECO:0000313" key="1">
    <source>
        <dbReference type="EMBL" id="CAG8599602.1"/>
    </source>
</evidence>
<dbReference type="EMBL" id="CAJVPM010014166">
    <property type="protein sequence ID" value="CAG8599602.1"/>
    <property type="molecule type" value="Genomic_DNA"/>
</dbReference>
<feature type="non-terminal residue" evidence="1">
    <location>
        <position position="1"/>
    </location>
</feature>
<name>A0ACA9ML50_9GLOM</name>
<dbReference type="Proteomes" id="UP000789860">
    <property type="component" value="Unassembled WGS sequence"/>
</dbReference>
<proteinExistence type="predicted"/>
<comment type="caution">
    <text evidence="1">The sequence shown here is derived from an EMBL/GenBank/DDBJ whole genome shotgun (WGS) entry which is preliminary data.</text>
</comment>
<sequence length="194" mass="21749">PSLYDDKVPAAPATDVKNIRYPEILLLEKNGTCTLFNRDIGQQATENCFKPDTKVILETGEAVTMSLIVVGDKVCVGVYTTHSQSSHINKCLFRLCKERTTIFYQFKVLSGNHIVPVRVASVCTETHNGYIAPFTITSIIVADNVIMCSCYATCAPYQETIHAMLTPLRFKTWFKKSTHTGKEIHSYLGFLYNI</sequence>
<gene>
    <name evidence="1" type="ORF">SCALOS_LOCUS6882</name>
</gene>
<protein>
    <submittedName>
        <fullName evidence="1">8658_t:CDS:1</fullName>
    </submittedName>
</protein>
<organism evidence="1 2">
    <name type="scientific">Scutellospora calospora</name>
    <dbReference type="NCBI Taxonomy" id="85575"/>
    <lineage>
        <taxon>Eukaryota</taxon>
        <taxon>Fungi</taxon>
        <taxon>Fungi incertae sedis</taxon>
        <taxon>Mucoromycota</taxon>
        <taxon>Glomeromycotina</taxon>
        <taxon>Glomeromycetes</taxon>
        <taxon>Diversisporales</taxon>
        <taxon>Gigasporaceae</taxon>
        <taxon>Scutellospora</taxon>
    </lineage>
</organism>
<keyword evidence="2" id="KW-1185">Reference proteome</keyword>
<accession>A0ACA9ML50</accession>
<reference evidence="1" key="1">
    <citation type="submission" date="2021-06" db="EMBL/GenBank/DDBJ databases">
        <authorList>
            <person name="Kallberg Y."/>
            <person name="Tangrot J."/>
            <person name="Rosling A."/>
        </authorList>
    </citation>
    <scope>NUCLEOTIDE SEQUENCE</scope>
    <source>
        <strain evidence="1">AU212A</strain>
    </source>
</reference>